<organism evidence="1 2">
    <name type="scientific">Salmonella arizonae (strain ATCC BAA-731 / CDC346-86 / RSK2980)</name>
    <dbReference type="NCBI Taxonomy" id="41514"/>
    <lineage>
        <taxon>Bacteria</taxon>
        <taxon>Pseudomonadati</taxon>
        <taxon>Pseudomonadota</taxon>
        <taxon>Gammaproteobacteria</taxon>
        <taxon>Enterobacterales</taxon>
        <taxon>Enterobacteriaceae</taxon>
        <taxon>Salmonella</taxon>
    </lineage>
</organism>
<evidence type="ECO:0000313" key="1">
    <source>
        <dbReference type="EMBL" id="ABX20608.1"/>
    </source>
</evidence>
<keyword evidence="2" id="KW-1185">Reference proteome</keyword>
<name>A9MK50_SALAR</name>
<proteinExistence type="predicted"/>
<sequence>MRSDVFHKRLLLNPLYGSLRTYNNGLTGVKRNGLCDKAMDQDVNGSAANNQPSE</sequence>
<dbReference type="EMBL" id="CP000880">
    <property type="protein sequence ID" value="ABX20608.1"/>
    <property type="molecule type" value="Genomic_DNA"/>
</dbReference>
<gene>
    <name evidence="1" type="ordered locus">SARI_00685</name>
</gene>
<dbReference type="Proteomes" id="UP000002084">
    <property type="component" value="Chromosome"/>
</dbReference>
<accession>A9MK50</accession>
<evidence type="ECO:0000313" key="2">
    <source>
        <dbReference type="Proteomes" id="UP000002084"/>
    </source>
</evidence>
<dbReference type="AlphaFoldDB" id="A9MK50"/>
<protein>
    <submittedName>
        <fullName evidence="1">Uncharacterized protein</fullName>
    </submittedName>
</protein>
<dbReference type="KEGG" id="ses:SARI_00685"/>
<reference evidence="1 2" key="1">
    <citation type="submission" date="2007-11" db="EMBL/GenBank/DDBJ databases">
        <authorList>
            <consortium name="The Salmonella enterica serovar Arizonae Genome Sequencing Project"/>
            <person name="McClelland M."/>
            <person name="Sanderson E.K."/>
            <person name="Porwollik S."/>
            <person name="Spieth J."/>
            <person name="Clifton W.S."/>
            <person name="Fulton R."/>
            <person name="Chunyan W."/>
            <person name="Wollam A."/>
            <person name="Shah N."/>
            <person name="Pepin K."/>
            <person name="Bhonagiri V."/>
            <person name="Nash W."/>
            <person name="Johnson M."/>
            <person name="Thiruvilangam P."/>
            <person name="Wilson R."/>
        </authorList>
    </citation>
    <scope>NUCLEOTIDE SEQUENCE [LARGE SCALE GENOMIC DNA]</scope>
    <source>
        <strain evidence="2">ATCC BAA-731 / CDC346-86 / RSK2980</strain>
    </source>
</reference>
<dbReference type="HOGENOM" id="CLU_213374_0_0_6"/>